<keyword evidence="2" id="KW-1185">Reference proteome</keyword>
<reference evidence="1" key="1">
    <citation type="submission" date="2021-06" db="EMBL/GenBank/DDBJ databases">
        <authorList>
            <person name="Kallberg Y."/>
            <person name="Tangrot J."/>
            <person name="Rosling A."/>
        </authorList>
    </citation>
    <scope>NUCLEOTIDE SEQUENCE</scope>
    <source>
        <strain evidence="1">FL130A</strain>
    </source>
</reference>
<dbReference type="Proteomes" id="UP000789508">
    <property type="component" value="Unassembled WGS sequence"/>
</dbReference>
<sequence length="71" mass="8285">MKTAEFLIEKLQYDSSLVMNNNLGEFYLCIPKSHEMQAEIRTFMTGYDPSKLTVEWIFLEAIAYSIHMTNS</sequence>
<evidence type="ECO:0000313" key="2">
    <source>
        <dbReference type="Proteomes" id="UP000789508"/>
    </source>
</evidence>
<evidence type="ECO:0000313" key="1">
    <source>
        <dbReference type="EMBL" id="CAG8454034.1"/>
    </source>
</evidence>
<comment type="caution">
    <text evidence="1">The sequence shown here is derived from an EMBL/GenBank/DDBJ whole genome shotgun (WGS) entry which is preliminary data.</text>
</comment>
<dbReference type="EMBL" id="CAJVPS010000116">
    <property type="protein sequence ID" value="CAG8454034.1"/>
    <property type="molecule type" value="Genomic_DNA"/>
</dbReference>
<protein>
    <submittedName>
        <fullName evidence="1">12717_t:CDS:1</fullName>
    </submittedName>
</protein>
<dbReference type="AlphaFoldDB" id="A0A9N8YWF7"/>
<name>A0A9N8YWF7_9GLOM</name>
<gene>
    <name evidence="1" type="ORF">ALEPTO_LOCUS1175</name>
</gene>
<organism evidence="1 2">
    <name type="scientific">Ambispora leptoticha</name>
    <dbReference type="NCBI Taxonomy" id="144679"/>
    <lineage>
        <taxon>Eukaryota</taxon>
        <taxon>Fungi</taxon>
        <taxon>Fungi incertae sedis</taxon>
        <taxon>Mucoromycota</taxon>
        <taxon>Glomeromycotina</taxon>
        <taxon>Glomeromycetes</taxon>
        <taxon>Archaeosporales</taxon>
        <taxon>Ambisporaceae</taxon>
        <taxon>Ambispora</taxon>
    </lineage>
</organism>
<accession>A0A9N8YWF7</accession>
<proteinExistence type="predicted"/>